<dbReference type="GO" id="GO:0016787">
    <property type="term" value="F:hydrolase activity"/>
    <property type="evidence" value="ECO:0007669"/>
    <property type="project" value="UniProtKB-KW"/>
</dbReference>
<keyword evidence="1 6" id="KW-0378">Hydrolase</keyword>
<evidence type="ECO:0000256" key="2">
    <source>
        <dbReference type="ARBA" id="ARBA00035119"/>
    </source>
</evidence>
<evidence type="ECO:0000256" key="4">
    <source>
        <dbReference type="ARBA" id="ARBA00035393"/>
    </source>
</evidence>
<dbReference type="InterPro" id="IPR019438">
    <property type="entry name" value="Q_salvage"/>
</dbReference>
<accession>A0A6A7GA37</accession>
<dbReference type="AlphaFoldDB" id="A0A6A7GA37"/>
<evidence type="ECO:0000256" key="3">
    <source>
        <dbReference type="ARBA" id="ARBA00035306"/>
    </source>
</evidence>
<dbReference type="PANTHER" id="PTHR21314">
    <property type="entry name" value="QUEUOSINE 5'-PHOSPHATE N-GLYCOSYLASE_HYDROLASE-RELATED"/>
    <property type="match status" value="1"/>
</dbReference>
<comment type="catalytic activity">
    <reaction evidence="5 6">
        <text>queuosine 5'-phosphate + H2O = queuine + D-ribose 5-phosphate</text>
        <dbReference type="Rhea" id="RHEA:75387"/>
        <dbReference type="ChEBI" id="CHEBI:15377"/>
        <dbReference type="ChEBI" id="CHEBI:17433"/>
        <dbReference type="ChEBI" id="CHEBI:78346"/>
        <dbReference type="ChEBI" id="CHEBI:194371"/>
    </reaction>
    <physiologicalReaction direction="left-to-right" evidence="5 6">
        <dbReference type="Rhea" id="RHEA:75388"/>
    </physiologicalReaction>
</comment>
<sequence>MSSTLSPRASGLFVCQKAKNVSIDDAAVQKLSYILADAVQEGRLGNDTFKYNSVFPMQLNLTTKQLINWTFLVDAINFNFWTPDGLPKFTVTHGTTTRVGYLGMVAAVNRAMAEGKPMYDATFYGKLSLQDLLQIFRSDTASQMPLFEERVRILGEIASKLEEKYDGCFENVVKEAKDDALSLVRIVAREFPCFRDEAVYEGQRISLYKRAQILAADLDLLFKVKGLPGLANIDQLTMFADYRVPQVLLSFGVLQYSSTLMDQLRKEHLFPNGSEEEVEMRACSIEAVERLVQSCRRVLKERCWGKQEELERAITSVKADFFLWDYRVKHARQLTSVPYHRTRCIYY</sequence>
<proteinExistence type="evidence at transcript level"/>
<dbReference type="GO" id="GO:0006400">
    <property type="term" value="P:tRNA modification"/>
    <property type="evidence" value="ECO:0007669"/>
    <property type="project" value="TreeGrafter"/>
</dbReference>
<evidence type="ECO:0000256" key="6">
    <source>
        <dbReference type="RuleBase" id="RU365002"/>
    </source>
</evidence>
<name>A0A6A7GA37_9CRUS</name>
<evidence type="ECO:0000313" key="7">
    <source>
        <dbReference type="EMBL" id="LAC27521.1"/>
    </source>
</evidence>
<organism evidence="7">
    <name type="scientific">Hirondellea gigas</name>
    <dbReference type="NCBI Taxonomy" id="1518452"/>
    <lineage>
        <taxon>Eukaryota</taxon>
        <taxon>Metazoa</taxon>
        <taxon>Ecdysozoa</taxon>
        <taxon>Arthropoda</taxon>
        <taxon>Crustacea</taxon>
        <taxon>Multicrustacea</taxon>
        <taxon>Malacostraca</taxon>
        <taxon>Eumalacostraca</taxon>
        <taxon>Peracarida</taxon>
        <taxon>Amphipoda</taxon>
        <taxon>Amphilochidea</taxon>
        <taxon>Lysianassida</taxon>
        <taxon>Lysianassidira</taxon>
        <taxon>Lysianassoidea</taxon>
        <taxon>Lysianassidae</taxon>
        <taxon>Hirondellea</taxon>
    </lineage>
</organism>
<comment type="function">
    <text evidence="6">Catalyzes the hydrolysis of queuosine 5'-phosphate, releasing the nucleobase queuine (q). Is required for salvage of queuine from exogenous queuosine (Q) that is imported and then converted to queuosine 5'-phosphate intracellularly.</text>
</comment>
<dbReference type="PANTHER" id="PTHR21314:SF0">
    <property type="entry name" value="QUEUOSINE 5'-PHOSPHATE N-GLYCOSYLASE_HYDROLASE"/>
    <property type="match status" value="1"/>
</dbReference>
<dbReference type="Pfam" id="PF10343">
    <property type="entry name" value="Q_salvage"/>
    <property type="match status" value="1"/>
</dbReference>
<comment type="similarity">
    <text evidence="2 6">Belongs to the QNG1 protein family.</text>
</comment>
<reference evidence="7" key="1">
    <citation type="submission" date="2017-11" db="EMBL/GenBank/DDBJ databases">
        <title>The sensing device of the deep-sea amphipod.</title>
        <authorList>
            <person name="Kobayashi H."/>
            <person name="Nagahama T."/>
            <person name="Arai W."/>
            <person name="Sasagawa Y."/>
            <person name="Umeda M."/>
            <person name="Hayashi T."/>
            <person name="Nikaido I."/>
            <person name="Watanabe H."/>
            <person name="Oguri K."/>
            <person name="Kitazato H."/>
            <person name="Fujioka K."/>
            <person name="Kido Y."/>
            <person name="Takami H."/>
        </authorList>
    </citation>
    <scope>NUCLEOTIDE SEQUENCE</scope>
    <source>
        <tissue evidence="7">Whole body</tissue>
    </source>
</reference>
<dbReference type="EC" id="3.2.2.-" evidence="6"/>
<dbReference type="EMBL" id="IACT01008409">
    <property type="protein sequence ID" value="LAC27521.1"/>
    <property type="molecule type" value="mRNA"/>
</dbReference>
<evidence type="ECO:0000256" key="5">
    <source>
        <dbReference type="ARBA" id="ARBA00048204"/>
    </source>
</evidence>
<protein>
    <recommendedName>
        <fullName evidence="3 6">Queuosine 5'-phosphate N-glycosylase/hydrolase</fullName>
        <ecNumber evidence="6">3.2.2.-</ecNumber>
    </recommendedName>
    <alternativeName>
        <fullName evidence="4 6">Queuosine-nucleotide N-glycosylase/hydrolase</fullName>
    </alternativeName>
</protein>
<evidence type="ECO:0000256" key="1">
    <source>
        <dbReference type="ARBA" id="ARBA00022801"/>
    </source>
</evidence>